<dbReference type="Proteomes" id="UP000784294">
    <property type="component" value="Unassembled WGS sequence"/>
</dbReference>
<feature type="region of interest" description="Disordered" evidence="1">
    <location>
        <begin position="25"/>
        <end position="59"/>
    </location>
</feature>
<protein>
    <submittedName>
        <fullName evidence="2">Uncharacterized protein</fullName>
    </submittedName>
</protein>
<accession>A0A448XAR9</accession>
<evidence type="ECO:0000256" key="1">
    <source>
        <dbReference type="SAM" id="MobiDB-lite"/>
    </source>
</evidence>
<reference evidence="2" key="1">
    <citation type="submission" date="2018-11" db="EMBL/GenBank/DDBJ databases">
        <authorList>
            <consortium name="Pathogen Informatics"/>
        </authorList>
    </citation>
    <scope>NUCLEOTIDE SEQUENCE</scope>
</reference>
<gene>
    <name evidence="2" type="ORF">PXEA_LOCUS25731</name>
</gene>
<evidence type="ECO:0000313" key="2">
    <source>
        <dbReference type="EMBL" id="VEL32291.1"/>
    </source>
</evidence>
<feature type="non-terminal residue" evidence="2">
    <location>
        <position position="128"/>
    </location>
</feature>
<comment type="caution">
    <text evidence="2">The sequence shown here is derived from an EMBL/GenBank/DDBJ whole genome shotgun (WGS) entry which is preliminary data.</text>
</comment>
<name>A0A448XAR9_9PLAT</name>
<sequence length="128" mass="13213">MSAARPSVSTAKEAGAPGRLGVVNLLFSPGHKTKRPTESDKMSVSTPASLPSDQLAAHHQPHSCRLQQAGLVVQRSSPGQGPQQCACIAAQRRPVVRAPPPSPLCAQASGLRQRGCNSGPAVPPRSPS</sequence>
<evidence type="ECO:0000313" key="3">
    <source>
        <dbReference type="Proteomes" id="UP000784294"/>
    </source>
</evidence>
<organism evidence="2 3">
    <name type="scientific">Protopolystoma xenopodis</name>
    <dbReference type="NCBI Taxonomy" id="117903"/>
    <lineage>
        <taxon>Eukaryota</taxon>
        <taxon>Metazoa</taxon>
        <taxon>Spiralia</taxon>
        <taxon>Lophotrochozoa</taxon>
        <taxon>Platyhelminthes</taxon>
        <taxon>Monogenea</taxon>
        <taxon>Polyopisthocotylea</taxon>
        <taxon>Polystomatidea</taxon>
        <taxon>Polystomatidae</taxon>
        <taxon>Protopolystoma</taxon>
    </lineage>
</organism>
<dbReference type="EMBL" id="CAAALY010132681">
    <property type="protein sequence ID" value="VEL32291.1"/>
    <property type="molecule type" value="Genomic_DNA"/>
</dbReference>
<proteinExistence type="predicted"/>
<dbReference type="AlphaFoldDB" id="A0A448XAR9"/>
<feature type="region of interest" description="Disordered" evidence="1">
    <location>
        <begin position="106"/>
        <end position="128"/>
    </location>
</feature>
<feature type="region of interest" description="Disordered" evidence="1">
    <location>
        <begin position="1"/>
        <end position="20"/>
    </location>
</feature>
<feature type="compositionally biased region" description="Polar residues" evidence="1">
    <location>
        <begin position="42"/>
        <end position="52"/>
    </location>
</feature>
<keyword evidence="3" id="KW-1185">Reference proteome</keyword>